<dbReference type="AlphaFoldDB" id="W8URW8"/>
<sequence>MIKLTDIRYHQHMILGTGPVKEIIVGQKIY</sequence>
<evidence type="ECO:0000313" key="1">
    <source>
        <dbReference type="EMBL" id="AHM81820.1"/>
    </source>
</evidence>
<dbReference type="Proteomes" id="UP000019586">
    <property type="component" value="Chromosome"/>
</dbReference>
<gene>
    <name evidence="1" type="ORF">KPNJ2_05048</name>
</gene>
<evidence type="ECO:0000313" key="2">
    <source>
        <dbReference type="Proteomes" id="UP000019586"/>
    </source>
</evidence>
<reference evidence="1 2" key="1">
    <citation type="journal article" date="2014" name="Proc. Natl. Acad. Sci. U.S.A.">
        <title>Molecular dissection of the evolution of carbapenem-resistant multilocus sequence type 258 Klebsiella pneumoniae.</title>
        <authorList>
            <person name="Deleo F.R."/>
            <person name="Chen L."/>
            <person name="Porcella S.F."/>
            <person name="Martens C.A."/>
            <person name="Kobayashi S.D."/>
            <person name="Porter A.R."/>
            <person name="Chavda K.D."/>
            <person name="Jacobs M.R."/>
            <person name="Mathema B."/>
            <person name="Olsen R.J."/>
            <person name="Bonomo R.A."/>
            <person name="Musser J.M."/>
            <person name="Kreiswirth B.N."/>
        </authorList>
    </citation>
    <scope>NUCLEOTIDE SEQUENCE [LARGE SCALE GENOMIC DNA]</scope>
    <source>
        <strain evidence="1">30684/NJST258_2</strain>
    </source>
</reference>
<proteinExistence type="predicted"/>
<organism evidence="1 2">
    <name type="scientific">Klebsiella pneumoniae 30684/NJST258_2</name>
    <dbReference type="NCBI Taxonomy" id="1420013"/>
    <lineage>
        <taxon>Bacteria</taxon>
        <taxon>Pseudomonadati</taxon>
        <taxon>Pseudomonadota</taxon>
        <taxon>Gammaproteobacteria</taxon>
        <taxon>Enterobacterales</taxon>
        <taxon>Enterobacteriaceae</taxon>
        <taxon>Klebsiella/Raoultella group</taxon>
        <taxon>Klebsiella</taxon>
        <taxon>Klebsiella pneumoniae complex</taxon>
    </lineage>
</organism>
<accession>W8URW8</accession>
<protein>
    <submittedName>
        <fullName evidence="1">Uncharacterized protein</fullName>
    </submittedName>
</protein>
<dbReference type="HOGENOM" id="CLU_219994_0_0_6"/>
<name>W8URW8_KLEPN</name>
<dbReference type="EMBL" id="CP006918">
    <property type="protein sequence ID" value="AHM81820.1"/>
    <property type="molecule type" value="Genomic_DNA"/>
</dbReference>
<dbReference type="KEGG" id="kps:KPNJ2_05048"/>